<keyword evidence="3" id="KW-1185">Reference proteome</keyword>
<dbReference type="Proteomes" id="UP000198741">
    <property type="component" value="Chromosome I"/>
</dbReference>
<gene>
    <name evidence="2" type="ORF">SAMN04515671_1243</name>
</gene>
<dbReference type="InterPro" id="IPR016181">
    <property type="entry name" value="Acyl_CoA_acyltransferase"/>
</dbReference>
<dbReference type="InterPro" id="IPR031165">
    <property type="entry name" value="GNAT_YJDJ"/>
</dbReference>
<keyword evidence="2" id="KW-0808">Transferase</keyword>
<feature type="domain" description="N-acetyltransferase" evidence="1">
    <location>
        <begin position="45"/>
        <end position="131"/>
    </location>
</feature>
<name>A0A1H0KBU5_9ACTN</name>
<dbReference type="PANTHER" id="PTHR31435:SF9">
    <property type="entry name" value="PROTEIN NATD1"/>
    <property type="match status" value="1"/>
</dbReference>
<dbReference type="EMBL" id="LT629710">
    <property type="protein sequence ID" value="SDO53250.1"/>
    <property type="molecule type" value="Genomic_DNA"/>
</dbReference>
<dbReference type="Pfam" id="PF14542">
    <property type="entry name" value="Acetyltransf_CG"/>
    <property type="match status" value="1"/>
</dbReference>
<evidence type="ECO:0000313" key="2">
    <source>
        <dbReference type="EMBL" id="SDO53250.1"/>
    </source>
</evidence>
<dbReference type="InterPro" id="IPR045057">
    <property type="entry name" value="Gcn5-rel_NAT"/>
</dbReference>
<sequence>MLWSTTQSHPDAARRTIRDPLRAALSPGCVTIPDMTGSKGEHVIEHLEAQRRFRLSVDGAEAAVLDYLERPGVRDVTHTYADPRFRGTGAASELVQRVFDDTRARGLKIVPSCPYIPVWVSRHPDEKDLIAR</sequence>
<dbReference type="GO" id="GO:0016740">
    <property type="term" value="F:transferase activity"/>
    <property type="evidence" value="ECO:0007669"/>
    <property type="project" value="UniProtKB-KW"/>
</dbReference>
<dbReference type="SUPFAM" id="SSF55729">
    <property type="entry name" value="Acyl-CoA N-acyltransferases (Nat)"/>
    <property type="match status" value="1"/>
</dbReference>
<evidence type="ECO:0000313" key="3">
    <source>
        <dbReference type="Proteomes" id="UP000198741"/>
    </source>
</evidence>
<reference evidence="2 3" key="1">
    <citation type="submission" date="2016-10" db="EMBL/GenBank/DDBJ databases">
        <authorList>
            <person name="de Groot N.N."/>
        </authorList>
    </citation>
    <scope>NUCLEOTIDE SEQUENCE [LARGE SCALE GENOMIC DNA]</scope>
    <source>
        <strain evidence="3">P4-7,KCTC 19426,CECT 7604</strain>
    </source>
</reference>
<evidence type="ECO:0000259" key="1">
    <source>
        <dbReference type="PROSITE" id="PS51729"/>
    </source>
</evidence>
<dbReference type="Gene3D" id="3.40.630.30">
    <property type="match status" value="1"/>
</dbReference>
<protein>
    <submittedName>
        <fullName evidence="2">Predicted acetyltransferase, GNAT superfamily</fullName>
    </submittedName>
</protein>
<accession>A0A1H0KBU5</accession>
<organism evidence="2 3">
    <name type="scientific">Nakamurella panacisegetis</name>
    <dbReference type="NCBI Taxonomy" id="1090615"/>
    <lineage>
        <taxon>Bacteria</taxon>
        <taxon>Bacillati</taxon>
        <taxon>Actinomycetota</taxon>
        <taxon>Actinomycetes</taxon>
        <taxon>Nakamurellales</taxon>
        <taxon>Nakamurellaceae</taxon>
        <taxon>Nakamurella</taxon>
    </lineage>
</organism>
<dbReference type="AlphaFoldDB" id="A0A1H0KBU5"/>
<dbReference type="PANTHER" id="PTHR31435">
    <property type="entry name" value="PROTEIN NATD1"/>
    <property type="match status" value="1"/>
</dbReference>
<proteinExistence type="predicted"/>
<dbReference type="STRING" id="1090615.SAMN04515671_1243"/>
<dbReference type="PROSITE" id="PS51729">
    <property type="entry name" value="GNAT_YJDJ"/>
    <property type="match status" value="1"/>
</dbReference>